<name>A0ABD1GE71_SALDI</name>
<reference evidence="2 3" key="1">
    <citation type="submission" date="2024-06" db="EMBL/GenBank/DDBJ databases">
        <title>A chromosome level genome sequence of Diviner's sage (Salvia divinorum).</title>
        <authorList>
            <person name="Ford S.A."/>
            <person name="Ro D.-K."/>
            <person name="Ness R.W."/>
            <person name="Phillips M.A."/>
        </authorList>
    </citation>
    <scope>NUCLEOTIDE SEQUENCE [LARGE SCALE GENOMIC DNA]</scope>
    <source>
        <strain evidence="2">SAF-2024a</strain>
        <tissue evidence="2">Leaf</tissue>
    </source>
</reference>
<comment type="caution">
    <text evidence="2">The sequence shown here is derived from an EMBL/GenBank/DDBJ whole genome shotgun (WGS) entry which is preliminary data.</text>
</comment>
<dbReference type="AlphaFoldDB" id="A0ABD1GE71"/>
<dbReference type="Proteomes" id="UP001567538">
    <property type="component" value="Unassembled WGS sequence"/>
</dbReference>
<evidence type="ECO:0000313" key="3">
    <source>
        <dbReference type="Proteomes" id="UP001567538"/>
    </source>
</evidence>
<dbReference type="CDD" id="cd00303">
    <property type="entry name" value="retropepsin_like"/>
    <property type="match status" value="1"/>
</dbReference>
<keyword evidence="3" id="KW-1185">Reference proteome</keyword>
<sequence length="247" mass="27779">MLTLPIKIGEVRIEHAMCDLGASINVLPYSVYKKLVGARLMETKVVIQLADRSCINPVGVLENVIVKVHDFLYHADFHVIRMSEADSAESSGVLLGRPFLRTAKTLIDVCEGTICLDYHGEKYTFNIDEAMKKPMDVENLHSVDVIAPLVQEYLEEEFLQEKFEGARRNEEIEAETKGSAGSIRSAQLASMERALERENEPTDQEEKNTLPQEENPTKELKKLPPGLKYAYLGEDETMPVIINSQLT</sequence>
<dbReference type="PANTHER" id="PTHR33067">
    <property type="entry name" value="RNA-DIRECTED DNA POLYMERASE-RELATED"/>
    <property type="match status" value="1"/>
</dbReference>
<evidence type="ECO:0000256" key="1">
    <source>
        <dbReference type="SAM" id="MobiDB-lite"/>
    </source>
</evidence>
<accession>A0ABD1GE71</accession>
<proteinExistence type="predicted"/>
<protein>
    <recommendedName>
        <fullName evidence="4">Aspartic peptidase DDI1-type domain-containing protein</fullName>
    </recommendedName>
</protein>
<gene>
    <name evidence="2" type="ORF">AAHA92_25554</name>
</gene>
<feature type="compositionally biased region" description="Basic and acidic residues" evidence="1">
    <location>
        <begin position="193"/>
        <end position="208"/>
    </location>
</feature>
<organism evidence="2 3">
    <name type="scientific">Salvia divinorum</name>
    <name type="common">Maria pastora</name>
    <name type="synonym">Diviner's sage</name>
    <dbReference type="NCBI Taxonomy" id="28513"/>
    <lineage>
        <taxon>Eukaryota</taxon>
        <taxon>Viridiplantae</taxon>
        <taxon>Streptophyta</taxon>
        <taxon>Embryophyta</taxon>
        <taxon>Tracheophyta</taxon>
        <taxon>Spermatophyta</taxon>
        <taxon>Magnoliopsida</taxon>
        <taxon>eudicotyledons</taxon>
        <taxon>Gunneridae</taxon>
        <taxon>Pentapetalae</taxon>
        <taxon>asterids</taxon>
        <taxon>lamiids</taxon>
        <taxon>Lamiales</taxon>
        <taxon>Lamiaceae</taxon>
        <taxon>Nepetoideae</taxon>
        <taxon>Mentheae</taxon>
        <taxon>Salviinae</taxon>
        <taxon>Salvia</taxon>
        <taxon>Salvia subgen. Calosphace</taxon>
    </lineage>
</organism>
<dbReference type="InterPro" id="IPR021109">
    <property type="entry name" value="Peptidase_aspartic_dom_sf"/>
</dbReference>
<dbReference type="PANTHER" id="PTHR33067:SF15">
    <property type="entry name" value="RNA-DIRECTED DNA POLYMERASE"/>
    <property type="match status" value="1"/>
</dbReference>
<evidence type="ECO:0008006" key="4">
    <source>
        <dbReference type="Google" id="ProtNLM"/>
    </source>
</evidence>
<evidence type="ECO:0000313" key="2">
    <source>
        <dbReference type="EMBL" id="KAL1541316.1"/>
    </source>
</evidence>
<dbReference type="Gene3D" id="2.40.70.10">
    <property type="entry name" value="Acid Proteases"/>
    <property type="match status" value="1"/>
</dbReference>
<feature type="region of interest" description="Disordered" evidence="1">
    <location>
        <begin position="192"/>
        <end position="225"/>
    </location>
</feature>
<dbReference type="EMBL" id="JBEAFC010000009">
    <property type="protein sequence ID" value="KAL1541316.1"/>
    <property type="molecule type" value="Genomic_DNA"/>
</dbReference>